<dbReference type="HOGENOM" id="CLU_3406464_0_0_1"/>
<reference evidence="2" key="1">
    <citation type="submission" date="2011-11" db="EMBL/GenBank/DDBJ databases">
        <title>The Genome Sequence of Fusarium oxysporum PHW808.</title>
        <authorList>
            <consortium name="The Broad Institute Genome Sequencing Platform"/>
            <person name="Ma L.-J."/>
            <person name="Gale L.R."/>
            <person name="Schwartz D.C."/>
            <person name="Zhou S."/>
            <person name="Corby-Kistler H."/>
            <person name="Young S.K."/>
            <person name="Zeng Q."/>
            <person name="Gargeya S."/>
            <person name="Fitzgerald M."/>
            <person name="Haas B."/>
            <person name="Abouelleil A."/>
            <person name="Alvarado L."/>
            <person name="Arachchi H.M."/>
            <person name="Berlin A."/>
            <person name="Brown A."/>
            <person name="Chapman S.B."/>
            <person name="Chen Z."/>
            <person name="Dunbar C."/>
            <person name="Freedman E."/>
            <person name="Gearin G."/>
            <person name="Goldberg J."/>
            <person name="Griggs A."/>
            <person name="Gujja S."/>
            <person name="Heiman D."/>
            <person name="Howarth C."/>
            <person name="Larson L."/>
            <person name="Lui A."/>
            <person name="MacDonald P.J.P."/>
            <person name="Montmayeur A."/>
            <person name="Murphy C."/>
            <person name="Neiman D."/>
            <person name="Pearson M."/>
            <person name="Priest M."/>
            <person name="Roberts A."/>
            <person name="Saif S."/>
            <person name="Shea T."/>
            <person name="Shenoy N."/>
            <person name="Sisk P."/>
            <person name="Stolte C."/>
            <person name="Sykes S."/>
            <person name="Wortman J."/>
            <person name="Nusbaum C."/>
            <person name="Birren B."/>
        </authorList>
    </citation>
    <scope>NUCLEOTIDE SEQUENCE [LARGE SCALE GENOMIC DNA]</scope>
    <source>
        <strain evidence="2">54008</strain>
    </source>
</reference>
<proteinExistence type="predicted"/>
<evidence type="ECO:0000313" key="2">
    <source>
        <dbReference type="EMBL" id="EXL65411.1"/>
    </source>
</evidence>
<sequence length="30" mass="3355">MMTTNASRSDRPTASFIDFPLRPGKKKGFP</sequence>
<dbReference type="Proteomes" id="UP000030676">
    <property type="component" value="Unassembled WGS sequence"/>
</dbReference>
<evidence type="ECO:0000256" key="1">
    <source>
        <dbReference type="SAM" id="MobiDB-lite"/>
    </source>
</evidence>
<reference evidence="2" key="2">
    <citation type="submission" date="2014-03" db="EMBL/GenBank/DDBJ databases">
        <title>The Genome Annotation of Fusarium oxysporum PHW808.</title>
        <authorList>
            <consortium name="The Broad Institute Genomics Platform"/>
            <person name="Ma L.-J."/>
            <person name="Corby-Kistler H."/>
            <person name="Broz K."/>
            <person name="Gale L.R."/>
            <person name="Jonkers W."/>
            <person name="O'Donnell K."/>
            <person name="Ploetz R."/>
            <person name="Steinberg C."/>
            <person name="Schwartz D.C."/>
            <person name="VanEtten H."/>
            <person name="Zhou S."/>
            <person name="Young S.K."/>
            <person name="Zeng Q."/>
            <person name="Gargeya S."/>
            <person name="Fitzgerald M."/>
            <person name="Abouelleil A."/>
            <person name="Alvarado L."/>
            <person name="Chapman S.B."/>
            <person name="Gainer-Dewar J."/>
            <person name="Goldberg J."/>
            <person name="Griggs A."/>
            <person name="Gujja S."/>
            <person name="Hansen M."/>
            <person name="Howarth C."/>
            <person name="Imamovic A."/>
            <person name="Ireland A."/>
            <person name="Larimer J."/>
            <person name="McCowan C."/>
            <person name="Murphy C."/>
            <person name="Pearson M."/>
            <person name="Poon T.W."/>
            <person name="Priest M."/>
            <person name="Roberts A."/>
            <person name="Saif S."/>
            <person name="Shea T."/>
            <person name="Sykes S."/>
            <person name="Wortman J."/>
            <person name="Nusbaum C."/>
            <person name="Birren B."/>
        </authorList>
    </citation>
    <scope>NUCLEOTIDE SEQUENCE</scope>
    <source>
        <strain evidence="2">54008</strain>
    </source>
</reference>
<protein>
    <submittedName>
        <fullName evidence="2">Uncharacterized protein</fullName>
    </submittedName>
</protein>
<name>X0H011_FUSOX</name>
<dbReference type="EMBL" id="KK033650">
    <property type="protein sequence ID" value="EXL65411.1"/>
    <property type="molecule type" value="Genomic_DNA"/>
</dbReference>
<dbReference type="AlphaFoldDB" id="X0H011"/>
<gene>
    <name evidence="2" type="ORF">FOPG_18363</name>
</gene>
<accession>X0H011</accession>
<feature type="region of interest" description="Disordered" evidence="1">
    <location>
        <begin position="1"/>
        <end position="30"/>
    </location>
</feature>
<organism evidence="2">
    <name type="scientific">Fusarium oxysporum f. sp. conglutinans race 2 54008</name>
    <dbReference type="NCBI Taxonomy" id="1089457"/>
    <lineage>
        <taxon>Eukaryota</taxon>
        <taxon>Fungi</taxon>
        <taxon>Dikarya</taxon>
        <taxon>Ascomycota</taxon>
        <taxon>Pezizomycotina</taxon>
        <taxon>Sordariomycetes</taxon>
        <taxon>Hypocreomycetidae</taxon>
        <taxon>Hypocreales</taxon>
        <taxon>Nectriaceae</taxon>
        <taxon>Fusarium</taxon>
        <taxon>Fusarium oxysporum species complex</taxon>
    </lineage>
</organism>